<dbReference type="Gene3D" id="3.40.50.2300">
    <property type="match status" value="1"/>
</dbReference>
<dbReference type="Proteomes" id="UP000595332">
    <property type="component" value="Chromosome"/>
</dbReference>
<keyword evidence="3" id="KW-1185">Reference proteome</keyword>
<dbReference type="GO" id="GO:0000160">
    <property type="term" value="P:phosphorelay signal transduction system"/>
    <property type="evidence" value="ECO:0007669"/>
    <property type="project" value="InterPro"/>
</dbReference>
<dbReference type="KEGG" id="njp:NEJAP_2936"/>
<organism evidence="2 3">
    <name type="scientific">Neptunomonas japonica JAMM 1380</name>
    <dbReference type="NCBI Taxonomy" id="1441457"/>
    <lineage>
        <taxon>Bacteria</taxon>
        <taxon>Pseudomonadati</taxon>
        <taxon>Pseudomonadota</taxon>
        <taxon>Gammaproteobacteria</taxon>
        <taxon>Oceanospirillales</taxon>
        <taxon>Oceanospirillaceae</taxon>
        <taxon>Neptunomonas</taxon>
    </lineage>
</organism>
<evidence type="ECO:0000259" key="1">
    <source>
        <dbReference type="Pfam" id="PF00072"/>
    </source>
</evidence>
<accession>A0A7R6PKP7</accession>
<dbReference type="InterPro" id="IPR011006">
    <property type="entry name" value="CheY-like_superfamily"/>
</dbReference>
<dbReference type="EMBL" id="AP014546">
    <property type="protein sequence ID" value="BBB30876.1"/>
    <property type="molecule type" value="Genomic_DNA"/>
</dbReference>
<sequence>MDVGDCYAFVTDVKMPLLSGDQVVTYISQKYPEQACLVITGQAEKEKIQRIAKAGNVRSILLKPLDFDKLIEALDNINSSYELSSDL</sequence>
<evidence type="ECO:0000313" key="2">
    <source>
        <dbReference type="EMBL" id="BBB30876.1"/>
    </source>
</evidence>
<proteinExistence type="predicted"/>
<name>A0A7R6PKP7_9GAMM</name>
<dbReference type="InterPro" id="IPR001789">
    <property type="entry name" value="Sig_transdc_resp-reg_receiver"/>
</dbReference>
<protein>
    <submittedName>
        <fullName evidence="2">Two-component system response regulator, C-terminal</fullName>
    </submittedName>
</protein>
<dbReference type="Pfam" id="PF00072">
    <property type="entry name" value="Response_reg"/>
    <property type="match status" value="1"/>
</dbReference>
<evidence type="ECO:0000313" key="3">
    <source>
        <dbReference type="Proteomes" id="UP000595332"/>
    </source>
</evidence>
<reference evidence="2 3" key="1">
    <citation type="journal article" date="2008" name="Int. J. Syst. Evol. Microbiol.">
        <title>Neptunomonas japonica sp. nov., an Osedax japonicus symbiont-like bacterium isolated from sediment adjacent to sperm whale carcasses off Kagoshima, Japan.</title>
        <authorList>
            <person name="Miyazaki M."/>
            <person name="Nogi Y."/>
            <person name="Fujiwara Y."/>
            <person name="Kawato M."/>
            <person name="Kubokawa K."/>
            <person name="Horikoshi K."/>
        </authorList>
    </citation>
    <scope>NUCLEOTIDE SEQUENCE [LARGE SCALE GENOMIC DNA]</scope>
    <source>
        <strain evidence="2 3">JAMM 1380</strain>
    </source>
</reference>
<dbReference type="SUPFAM" id="SSF52172">
    <property type="entry name" value="CheY-like"/>
    <property type="match status" value="1"/>
</dbReference>
<dbReference type="AlphaFoldDB" id="A0A7R6PKP7"/>
<feature type="domain" description="Response regulatory" evidence="1">
    <location>
        <begin position="9"/>
        <end position="74"/>
    </location>
</feature>
<gene>
    <name evidence="2" type="ORF">NEJAP_2936</name>
</gene>